<dbReference type="Gene3D" id="1.20.1260.10">
    <property type="match status" value="1"/>
</dbReference>
<dbReference type="EMBL" id="FNAN01000007">
    <property type="protein sequence ID" value="SDE84961.1"/>
    <property type="molecule type" value="Genomic_DNA"/>
</dbReference>
<feature type="domain" description="Iminophenyl-pyruvate dimer synthase" evidence="2">
    <location>
        <begin position="79"/>
        <end position="308"/>
    </location>
</feature>
<evidence type="ECO:0000313" key="4">
    <source>
        <dbReference type="Proteomes" id="UP000198748"/>
    </source>
</evidence>
<gene>
    <name evidence="3" type="ORF">SAMN04487996_107181</name>
</gene>
<accession>A0A1G7GA23</accession>
<name>A0A1G7GA23_9BACT</name>
<dbReference type="STRING" id="659014.SAMN04487996_107181"/>
<organism evidence="3 4">
    <name type="scientific">Dyadobacter soli</name>
    <dbReference type="NCBI Taxonomy" id="659014"/>
    <lineage>
        <taxon>Bacteria</taxon>
        <taxon>Pseudomonadati</taxon>
        <taxon>Bacteroidota</taxon>
        <taxon>Cytophagia</taxon>
        <taxon>Cytophagales</taxon>
        <taxon>Spirosomataceae</taxon>
        <taxon>Dyadobacter</taxon>
    </lineage>
</organism>
<dbReference type="Proteomes" id="UP000198748">
    <property type="component" value="Unassembled WGS sequence"/>
</dbReference>
<evidence type="ECO:0000256" key="1">
    <source>
        <dbReference type="SAM" id="Coils"/>
    </source>
</evidence>
<dbReference type="RefSeq" id="WP_090150691.1">
    <property type="nucleotide sequence ID" value="NZ_FNAN01000007.1"/>
</dbReference>
<dbReference type="InterPro" id="IPR026820">
    <property type="entry name" value="VioB/RebD_dom"/>
</dbReference>
<feature type="coiled-coil region" evidence="1">
    <location>
        <begin position="469"/>
        <end position="503"/>
    </location>
</feature>
<sequence length="503" mass="56426">MDEKQLRKSFIDPVLEWARANQKPRELRAKGLAEVAALDGGVTAESAEALAAGEPEEMPFVVPKQFTGKDYITMLLHVDAEIEHGLMLQYLYSAYSIGGPQIHEKYRERVHNWKNIILGIAKEEMGHFISVQNVLKIIGAPLNFGRESYPWDVPFYPFPFTLEKFTLRSLAKYVYAEAPAEWLVSGDPIAEEINKTVHAQASDPHTVGALFKVLLQLIQDPDVISDDAFQPGTYPYQAKFDEWGRGYTGGDRGSAKDSRFTKSPDVLVAPLLSRDDAYNALEQIAEQGEGDETDSETPSHFERFLFIYNDFKAILEETGGDFDPAYNVATNPYTGQPDDAGTASNEPADEMEQNVITSEEAILWANLFDIRYRLLLNFLNHSFLLDNGNNNVGSFTPRGLIINSTFGEMYNLRSLATILVQTPIAKKSKLMAGPPFTSPYSIDLPFGEHNRWRLHRDLLDASAQLIESLKALKTQHSQYLNALQEIDRKLLEAIAQLMQAELA</sequence>
<keyword evidence="1" id="KW-0175">Coiled coil</keyword>
<dbReference type="AlphaFoldDB" id="A0A1G7GA23"/>
<keyword evidence="4" id="KW-1185">Reference proteome</keyword>
<reference evidence="4" key="1">
    <citation type="submission" date="2016-10" db="EMBL/GenBank/DDBJ databases">
        <authorList>
            <person name="Varghese N."/>
            <person name="Submissions S."/>
        </authorList>
    </citation>
    <scope>NUCLEOTIDE SEQUENCE [LARGE SCALE GENOMIC DNA]</scope>
    <source>
        <strain evidence="4">DSM 25329</strain>
    </source>
</reference>
<evidence type="ECO:0000259" key="2">
    <source>
        <dbReference type="Pfam" id="PF12902"/>
    </source>
</evidence>
<proteinExistence type="predicted"/>
<protein>
    <submittedName>
        <fullName evidence="3">Ferritin-like</fullName>
    </submittedName>
</protein>
<evidence type="ECO:0000313" key="3">
    <source>
        <dbReference type="EMBL" id="SDE84961.1"/>
    </source>
</evidence>
<dbReference type="Pfam" id="PF12902">
    <property type="entry name" value="Ferritin-like"/>
    <property type="match status" value="1"/>
</dbReference>
<dbReference type="OrthoDB" id="726375at2"/>
<dbReference type="InterPro" id="IPR012347">
    <property type="entry name" value="Ferritin-like"/>
</dbReference>